<organism evidence="9 10">
    <name type="scientific">Candidatus Gottesmanbacteria bacterium RBG_16_52_11</name>
    <dbReference type="NCBI Taxonomy" id="1798374"/>
    <lineage>
        <taxon>Bacteria</taxon>
        <taxon>Candidatus Gottesmaniibacteriota</taxon>
    </lineage>
</organism>
<evidence type="ECO:0000256" key="5">
    <source>
        <dbReference type="ARBA" id="ARBA00022985"/>
    </source>
</evidence>
<evidence type="ECO:0000259" key="8">
    <source>
        <dbReference type="Pfam" id="PF00535"/>
    </source>
</evidence>
<dbReference type="GO" id="GO:0009103">
    <property type="term" value="P:lipopolysaccharide biosynthetic process"/>
    <property type="evidence" value="ECO:0007669"/>
    <property type="project" value="UniProtKB-KW"/>
</dbReference>
<keyword evidence="3" id="KW-0808">Transferase</keyword>
<dbReference type="CDD" id="cd04179">
    <property type="entry name" value="DPM_DPG-synthase_like"/>
    <property type="match status" value="1"/>
</dbReference>
<evidence type="ECO:0000256" key="1">
    <source>
        <dbReference type="ARBA" id="ARBA00022475"/>
    </source>
</evidence>
<evidence type="ECO:0000256" key="7">
    <source>
        <dbReference type="ARBA" id="ARBA00023136"/>
    </source>
</evidence>
<proteinExistence type="predicted"/>
<dbReference type="GO" id="GO:0005886">
    <property type="term" value="C:plasma membrane"/>
    <property type="evidence" value="ECO:0007669"/>
    <property type="project" value="TreeGrafter"/>
</dbReference>
<evidence type="ECO:0000256" key="3">
    <source>
        <dbReference type="ARBA" id="ARBA00022679"/>
    </source>
</evidence>
<evidence type="ECO:0000256" key="4">
    <source>
        <dbReference type="ARBA" id="ARBA00022692"/>
    </source>
</evidence>
<keyword evidence="1" id="KW-1003">Cell membrane</keyword>
<keyword evidence="4" id="KW-0812">Transmembrane</keyword>
<keyword evidence="2" id="KW-0328">Glycosyltransferase</keyword>
<keyword evidence="7" id="KW-0472">Membrane</keyword>
<dbReference type="InterPro" id="IPR029044">
    <property type="entry name" value="Nucleotide-diphossugar_trans"/>
</dbReference>
<dbReference type="Pfam" id="PF00535">
    <property type="entry name" value="Glycos_transf_2"/>
    <property type="match status" value="1"/>
</dbReference>
<feature type="domain" description="Glycosyltransferase 2-like" evidence="8">
    <location>
        <begin position="13"/>
        <end position="150"/>
    </location>
</feature>
<sequence>MKKSDPAPKLSISFLIPAYNDRETIGEVVRESDEMGKRHAGSYEIIVINDASPDGTAAELTKLSKRYRKLRVITHMVNKGYGETIRELYYAGSQDWLFTVPGDYQIPPVELEKLLPYQNEADMIIGWRSNRQDPPARLRQSRIYNLLLRLMFGLRLHDVNSVRLMKSSVMKSVKLKSVSAFADAELALESRSQGFRIIEVPIGHRARQATGAGGGKLGTILPVIREMLMRFILWQ</sequence>
<dbReference type="STRING" id="1798374.A2Z33_04190"/>
<reference evidence="9 10" key="1">
    <citation type="journal article" date="2016" name="Nat. Commun.">
        <title>Thousands of microbial genomes shed light on interconnected biogeochemical processes in an aquifer system.</title>
        <authorList>
            <person name="Anantharaman K."/>
            <person name="Brown C.T."/>
            <person name="Hug L.A."/>
            <person name="Sharon I."/>
            <person name="Castelle C.J."/>
            <person name="Probst A.J."/>
            <person name="Thomas B.C."/>
            <person name="Singh A."/>
            <person name="Wilkins M.J."/>
            <person name="Karaoz U."/>
            <person name="Brodie E.L."/>
            <person name="Williams K.H."/>
            <person name="Hubbard S.S."/>
            <person name="Banfield J.F."/>
        </authorList>
    </citation>
    <scope>NUCLEOTIDE SEQUENCE [LARGE SCALE GENOMIC DNA]</scope>
</reference>
<keyword evidence="6" id="KW-1133">Transmembrane helix</keyword>
<evidence type="ECO:0000256" key="6">
    <source>
        <dbReference type="ARBA" id="ARBA00022989"/>
    </source>
</evidence>
<dbReference type="InterPro" id="IPR001173">
    <property type="entry name" value="Glyco_trans_2-like"/>
</dbReference>
<dbReference type="EMBL" id="MFJD01000004">
    <property type="protein sequence ID" value="OGG04319.1"/>
    <property type="molecule type" value="Genomic_DNA"/>
</dbReference>
<gene>
    <name evidence="9" type="ORF">A2Z33_04190</name>
</gene>
<dbReference type="PANTHER" id="PTHR48090">
    <property type="entry name" value="UNDECAPRENYL-PHOSPHATE 4-DEOXY-4-FORMAMIDO-L-ARABINOSE TRANSFERASE-RELATED"/>
    <property type="match status" value="1"/>
</dbReference>
<dbReference type="InterPro" id="IPR050256">
    <property type="entry name" value="Glycosyltransferase_2"/>
</dbReference>
<evidence type="ECO:0000256" key="2">
    <source>
        <dbReference type="ARBA" id="ARBA00022676"/>
    </source>
</evidence>
<name>A0A1F5YVV3_9BACT</name>
<evidence type="ECO:0000313" key="9">
    <source>
        <dbReference type="EMBL" id="OGG04319.1"/>
    </source>
</evidence>
<dbReference type="SUPFAM" id="SSF53448">
    <property type="entry name" value="Nucleotide-diphospho-sugar transferases"/>
    <property type="match status" value="1"/>
</dbReference>
<keyword evidence="5" id="KW-0448">Lipopolysaccharide biosynthesis</keyword>
<dbReference type="Gene3D" id="3.90.550.10">
    <property type="entry name" value="Spore Coat Polysaccharide Biosynthesis Protein SpsA, Chain A"/>
    <property type="match status" value="1"/>
</dbReference>
<dbReference type="GO" id="GO:0099621">
    <property type="term" value="F:undecaprenyl-phosphate 4-deoxy-4-formamido-L-arabinose transferase activity"/>
    <property type="evidence" value="ECO:0007669"/>
    <property type="project" value="TreeGrafter"/>
</dbReference>
<comment type="caution">
    <text evidence="9">The sequence shown here is derived from an EMBL/GenBank/DDBJ whole genome shotgun (WGS) entry which is preliminary data.</text>
</comment>
<dbReference type="AlphaFoldDB" id="A0A1F5YVV3"/>
<dbReference type="Proteomes" id="UP000178448">
    <property type="component" value="Unassembled WGS sequence"/>
</dbReference>
<dbReference type="PANTHER" id="PTHR48090:SF3">
    <property type="entry name" value="UNDECAPRENYL-PHOSPHATE 4-DEOXY-4-FORMAMIDO-L-ARABINOSE TRANSFERASE"/>
    <property type="match status" value="1"/>
</dbReference>
<evidence type="ECO:0000313" key="10">
    <source>
        <dbReference type="Proteomes" id="UP000178448"/>
    </source>
</evidence>
<protein>
    <recommendedName>
        <fullName evidence="8">Glycosyltransferase 2-like domain-containing protein</fullName>
    </recommendedName>
</protein>
<accession>A0A1F5YVV3</accession>